<name>A0ACC0YSR3_9ROSI</name>
<evidence type="ECO:0000313" key="2">
    <source>
        <dbReference type="Proteomes" id="UP001163603"/>
    </source>
</evidence>
<gene>
    <name evidence="1" type="ORF">Pint_27083</name>
</gene>
<organism evidence="1 2">
    <name type="scientific">Pistacia integerrima</name>
    <dbReference type="NCBI Taxonomy" id="434235"/>
    <lineage>
        <taxon>Eukaryota</taxon>
        <taxon>Viridiplantae</taxon>
        <taxon>Streptophyta</taxon>
        <taxon>Embryophyta</taxon>
        <taxon>Tracheophyta</taxon>
        <taxon>Spermatophyta</taxon>
        <taxon>Magnoliopsida</taxon>
        <taxon>eudicotyledons</taxon>
        <taxon>Gunneridae</taxon>
        <taxon>Pentapetalae</taxon>
        <taxon>rosids</taxon>
        <taxon>malvids</taxon>
        <taxon>Sapindales</taxon>
        <taxon>Anacardiaceae</taxon>
        <taxon>Pistacia</taxon>
    </lineage>
</organism>
<sequence>MIVAIATTTLFVKPLFNTLLKAIIHVIFLAVCIFLGILCFLYGLNLSMVCKCPRIGLTYPRIGWLLLKVGMRATTYALVATASHLFLGIGSLLGLL</sequence>
<proteinExistence type="predicted"/>
<dbReference type="EMBL" id="CM047740">
    <property type="protein sequence ID" value="KAJ0040646.1"/>
    <property type="molecule type" value="Genomic_DNA"/>
</dbReference>
<keyword evidence="2" id="KW-1185">Reference proteome</keyword>
<accession>A0ACC0YSR3</accession>
<comment type="caution">
    <text evidence="1">The sequence shown here is derived from an EMBL/GenBank/DDBJ whole genome shotgun (WGS) entry which is preliminary data.</text>
</comment>
<dbReference type="Proteomes" id="UP001163603">
    <property type="component" value="Chromosome 5"/>
</dbReference>
<protein>
    <submittedName>
        <fullName evidence="1">Uncharacterized protein</fullName>
    </submittedName>
</protein>
<reference evidence="2" key="1">
    <citation type="journal article" date="2023" name="G3 (Bethesda)">
        <title>Genome assembly and association tests identify interacting loci associated with vigor, precocity, and sex in interspecific pistachio rootstocks.</title>
        <authorList>
            <person name="Palmer W."/>
            <person name="Jacygrad E."/>
            <person name="Sagayaradj S."/>
            <person name="Cavanaugh K."/>
            <person name="Han R."/>
            <person name="Bertier L."/>
            <person name="Beede B."/>
            <person name="Kafkas S."/>
            <person name="Golino D."/>
            <person name="Preece J."/>
            <person name="Michelmore R."/>
        </authorList>
    </citation>
    <scope>NUCLEOTIDE SEQUENCE [LARGE SCALE GENOMIC DNA]</scope>
</reference>
<evidence type="ECO:0000313" key="1">
    <source>
        <dbReference type="EMBL" id="KAJ0040646.1"/>
    </source>
</evidence>